<feature type="domain" description="Luciferase-like" evidence="5">
    <location>
        <begin position="12"/>
        <end position="281"/>
    </location>
</feature>
<dbReference type="Pfam" id="PF00296">
    <property type="entry name" value="Bac_luciferase"/>
    <property type="match status" value="1"/>
</dbReference>
<dbReference type="SUPFAM" id="SSF51679">
    <property type="entry name" value="Bacterial luciferase-like"/>
    <property type="match status" value="1"/>
</dbReference>
<dbReference type="InterPro" id="IPR036661">
    <property type="entry name" value="Luciferase-like_sf"/>
</dbReference>
<keyword evidence="3" id="KW-0560">Oxidoreductase</keyword>
<dbReference type="InterPro" id="IPR050172">
    <property type="entry name" value="SsuD_RutA_monooxygenase"/>
</dbReference>
<evidence type="ECO:0000256" key="1">
    <source>
        <dbReference type="ARBA" id="ARBA00022630"/>
    </source>
</evidence>
<proteinExistence type="predicted"/>
<evidence type="ECO:0000256" key="3">
    <source>
        <dbReference type="ARBA" id="ARBA00023002"/>
    </source>
</evidence>
<reference evidence="7" key="1">
    <citation type="journal article" date="2019" name="Int. J. Syst. Evol. Microbiol.">
        <title>The Global Catalogue of Microorganisms (GCM) 10K type strain sequencing project: providing services to taxonomists for standard genome sequencing and annotation.</title>
        <authorList>
            <consortium name="The Broad Institute Genomics Platform"/>
            <consortium name="The Broad Institute Genome Sequencing Center for Infectious Disease"/>
            <person name="Wu L."/>
            <person name="Ma J."/>
        </authorList>
    </citation>
    <scope>NUCLEOTIDE SEQUENCE [LARGE SCALE GENOMIC DNA]</scope>
    <source>
        <strain evidence="7">JCM 16949</strain>
    </source>
</reference>
<dbReference type="NCBIfam" id="TIGR03619">
    <property type="entry name" value="F420_Rv2161c"/>
    <property type="match status" value="1"/>
</dbReference>
<keyword evidence="2" id="KW-0288">FMN</keyword>
<dbReference type="RefSeq" id="WP_344752780.1">
    <property type="nucleotide sequence ID" value="NZ_BAABAE010000001.1"/>
</dbReference>
<dbReference type="PANTHER" id="PTHR42847:SF4">
    <property type="entry name" value="ALKANESULFONATE MONOOXYGENASE-RELATED"/>
    <property type="match status" value="1"/>
</dbReference>
<dbReference type="EMBL" id="BAABAE010000001">
    <property type="protein sequence ID" value="GAA3728660.1"/>
    <property type="molecule type" value="Genomic_DNA"/>
</dbReference>
<dbReference type="InterPro" id="IPR019921">
    <property type="entry name" value="Lucif-like_OxRdtase_Rv2161c"/>
</dbReference>
<protein>
    <submittedName>
        <fullName evidence="6">LLM class flavin-dependent oxidoreductase</fullName>
    </submittedName>
</protein>
<accession>A0ABP7EZX9</accession>
<dbReference type="PANTHER" id="PTHR42847">
    <property type="entry name" value="ALKANESULFONATE MONOOXYGENASE"/>
    <property type="match status" value="1"/>
</dbReference>
<keyword evidence="7" id="KW-1185">Reference proteome</keyword>
<organism evidence="6 7">
    <name type="scientific">Leifsonella bigeumensis</name>
    <dbReference type="NCBI Taxonomy" id="433643"/>
    <lineage>
        <taxon>Bacteria</taxon>
        <taxon>Bacillati</taxon>
        <taxon>Actinomycetota</taxon>
        <taxon>Actinomycetes</taxon>
        <taxon>Micrococcales</taxon>
        <taxon>Microbacteriaceae</taxon>
        <taxon>Leifsonella</taxon>
    </lineage>
</organism>
<evidence type="ECO:0000313" key="6">
    <source>
        <dbReference type="EMBL" id="GAA3728660.1"/>
    </source>
</evidence>
<dbReference type="Proteomes" id="UP001501004">
    <property type="component" value="Unassembled WGS sequence"/>
</dbReference>
<evidence type="ECO:0000256" key="2">
    <source>
        <dbReference type="ARBA" id="ARBA00022643"/>
    </source>
</evidence>
<evidence type="ECO:0000259" key="5">
    <source>
        <dbReference type="Pfam" id="PF00296"/>
    </source>
</evidence>
<gene>
    <name evidence="6" type="ORF">GCM10022239_01770</name>
</gene>
<name>A0ABP7EZX9_9MICO</name>
<evidence type="ECO:0000313" key="7">
    <source>
        <dbReference type="Proteomes" id="UP001501004"/>
    </source>
</evidence>
<keyword evidence="1" id="KW-0285">Flavoprotein</keyword>
<comment type="caution">
    <text evidence="6">The sequence shown here is derived from an EMBL/GenBank/DDBJ whole genome shotgun (WGS) entry which is preliminary data.</text>
</comment>
<sequence length="309" mass="33009">MASTRFGIALPQSGASGAALVDDTAEFARAAEGYGLDSLWVQEQTIGADPSLEPIVNLAYVAALTSTIRLGTAAIIAPARNPVVLAKQLGSLDRLSRGRLIVGLAIGDMLSLYRASGVPVEARGERLDELVRVLKGLWTTERFDHESAFRSIVDAPMEPKPVQRPHPPLWFGGKSPGALARALREGQGWVSAGGTSIARFAELVPSVGLALEGQTRDFTISKKVYIAVEDDRETARRRLARWFAVHWITGENPDELAASVGISGTPQDCAEALAALSDLGPDLIILNPVYDELDQLARLAESVLPALGR</sequence>
<dbReference type="Gene3D" id="3.20.20.30">
    <property type="entry name" value="Luciferase-like domain"/>
    <property type="match status" value="1"/>
</dbReference>
<dbReference type="InterPro" id="IPR011251">
    <property type="entry name" value="Luciferase-like_dom"/>
</dbReference>
<evidence type="ECO:0000256" key="4">
    <source>
        <dbReference type="ARBA" id="ARBA00023033"/>
    </source>
</evidence>
<keyword evidence="4" id="KW-0503">Monooxygenase</keyword>